<reference evidence="1 2" key="1">
    <citation type="submission" date="2020-10" db="EMBL/GenBank/DDBJ databases">
        <title>Sequencing the genomes of 1000 actinobacteria strains.</title>
        <authorList>
            <person name="Klenk H.-P."/>
        </authorList>
    </citation>
    <scope>NUCLEOTIDE SEQUENCE [LARGE SCALE GENOMIC DNA]</scope>
    <source>
        <strain evidence="1 2">DSM 43748</strain>
    </source>
</reference>
<comment type="caution">
    <text evidence="1">The sequence shown here is derived from an EMBL/GenBank/DDBJ whole genome shotgun (WGS) entry which is preliminary data.</text>
</comment>
<gene>
    <name evidence="1" type="ORF">H4W81_003336</name>
</gene>
<evidence type="ECO:0000313" key="1">
    <source>
        <dbReference type="EMBL" id="MBE1560557.1"/>
    </source>
</evidence>
<dbReference type="Proteomes" id="UP000661607">
    <property type="component" value="Unassembled WGS sequence"/>
</dbReference>
<evidence type="ECO:0008006" key="3">
    <source>
        <dbReference type="Google" id="ProtNLM"/>
    </source>
</evidence>
<name>A0ABR9KEX9_9ACTN</name>
<organism evidence="1 2">
    <name type="scientific">Nonomuraea africana</name>
    <dbReference type="NCBI Taxonomy" id="46171"/>
    <lineage>
        <taxon>Bacteria</taxon>
        <taxon>Bacillati</taxon>
        <taxon>Actinomycetota</taxon>
        <taxon>Actinomycetes</taxon>
        <taxon>Streptosporangiales</taxon>
        <taxon>Streptosporangiaceae</taxon>
        <taxon>Nonomuraea</taxon>
    </lineage>
</organism>
<sequence>MPTITQGDLYTATLEVVEHPPLGVPALDGGPREAVVRLAGQRSLVRILDGGDGRDLDLVLPGGYRHRHGRVRLTAHRLSEGVFAIKADERRIALLRLRDPALGMPAFDPERNHHPALRPTRPLRWRRGRVAGMVSPWEALRLGVQVALPIMAQGAVVRRRLGVRLAALIKADTRANRLLARLRDRHDGGPLLIRIPLRGWAVIPVKEADVRRVLHGAEFTPANKEKRGALGHFQPDSLLITRDPELRARRRTFNEEVLRPEPIAAEIRRKAAEEMATLPTDGVLTWSRFNEAHWRMARRIVLGDPARDDEAVTRLLNRLRADANWFYLRARKTDVRVAFQRRIERHLRRAEAGSLARVLAQTRADPAVHPEGQVPHWLFAYDSAAIATWRALALLAVHAGPHDPEHLRAAVLESLHRWPTTLAILRDTTAPTRWRGVTLPEGSVVAVITSFTDEVPFSDGPAGCPGEDLVLLTATEVLGAILRDREVGAIIRRSPLDHFGLRFAVRPRER</sequence>
<dbReference type="Gene3D" id="1.10.630.10">
    <property type="entry name" value="Cytochrome P450"/>
    <property type="match status" value="1"/>
</dbReference>
<dbReference type="InterPro" id="IPR036396">
    <property type="entry name" value="Cyt_P450_sf"/>
</dbReference>
<proteinExistence type="predicted"/>
<accession>A0ABR9KEX9</accession>
<protein>
    <recommendedName>
        <fullName evidence="3">DUF2357 domain-containing protein</fullName>
    </recommendedName>
</protein>
<dbReference type="RefSeq" id="WP_192775622.1">
    <property type="nucleotide sequence ID" value="NZ_BAAASY010000007.1"/>
</dbReference>
<dbReference type="EMBL" id="JADBEF010000001">
    <property type="protein sequence ID" value="MBE1560557.1"/>
    <property type="molecule type" value="Genomic_DNA"/>
</dbReference>
<dbReference type="SUPFAM" id="SSF48264">
    <property type="entry name" value="Cytochrome P450"/>
    <property type="match status" value="1"/>
</dbReference>
<keyword evidence="2" id="KW-1185">Reference proteome</keyword>
<evidence type="ECO:0000313" key="2">
    <source>
        <dbReference type="Proteomes" id="UP000661607"/>
    </source>
</evidence>